<proteinExistence type="predicted"/>
<sequence>MNGRSRRSFFQRLERRLVGLVMAIMAYGLEKSILRSIRSGGAKSPSCDTSEL</sequence>
<protein>
    <recommendedName>
        <fullName evidence="3">Transposase</fullName>
    </recommendedName>
</protein>
<evidence type="ECO:0000313" key="2">
    <source>
        <dbReference type="Proteomes" id="UP001359308"/>
    </source>
</evidence>
<dbReference type="Proteomes" id="UP001359308">
    <property type="component" value="Chromosome"/>
</dbReference>
<name>A0ABZ2F726_METCP</name>
<accession>A0ABZ2F726</accession>
<keyword evidence="2" id="KW-1185">Reference proteome</keyword>
<gene>
    <name evidence="1" type="ORF">N4J17_00700</name>
</gene>
<evidence type="ECO:0000313" key="1">
    <source>
        <dbReference type="EMBL" id="WWF02179.1"/>
    </source>
</evidence>
<evidence type="ECO:0008006" key="3">
    <source>
        <dbReference type="Google" id="ProtNLM"/>
    </source>
</evidence>
<organism evidence="1 2">
    <name type="scientific">Methylococcus capsulatus</name>
    <dbReference type="NCBI Taxonomy" id="414"/>
    <lineage>
        <taxon>Bacteria</taxon>
        <taxon>Pseudomonadati</taxon>
        <taxon>Pseudomonadota</taxon>
        <taxon>Gammaproteobacteria</taxon>
        <taxon>Methylococcales</taxon>
        <taxon>Methylococcaceae</taxon>
        <taxon>Methylococcus</taxon>
    </lineage>
</organism>
<dbReference type="EMBL" id="CP104311">
    <property type="protein sequence ID" value="WWF02179.1"/>
    <property type="molecule type" value="Genomic_DNA"/>
</dbReference>
<dbReference type="RefSeq" id="WP_198322413.1">
    <property type="nucleotide sequence ID" value="NZ_CP104311.1"/>
</dbReference>
<reference evidence="1 2" key="1">
    <citation type="submission" date="2022-09" db="EMBL/GenBank/DDBJ databases">
        <authorList>
            <person name="Giprobiosintez L."/>
        </authorList>
    </citation>
    <scope>NUCLEOTIDE SEQUENCE [LARGE SCALE GENOMIC DNA]</scope>
    <source>
        <strain evidence="2">VKPM-B-12549 (GBS-15)</strain>
    </source>
</reference>